<dbReference type="AlphaFoldDB" id="A0A1M3KZ36"/>
<organism evidence="2 3">
    <name type="scientific">Candidatus Kapaibacterium thiocyanatum</name>
    <dbReference type="NCBI Taxonomy" id="1895771"/>
    <lineage>
        <taxon>Bacteria</taxon>
        <taxon>Pseudomonadati</taxon>
        <taxon>Candidatus Kapaibacteriota</taxon>
        <taxon>Candidatus Kapaibacteriia</taxon>
        <taxon>Candidatus Kapaibacteriales</taxon>
        <taxon>Candidatus Kapaibacteriaceae</taxon>
        <taxon>Candidatus Kapaibacterium</taxon>
    </lineage>
</organism>
<dbReference type="Gene3D" id="3.30.1390.10">
    <property type="match status" value="1"/>
</dbReference>
<evidence type="ECO:0000313" key="3">
    <source>
        <dbReference type="Proteomes" id="UP000184233"/>
    </source>
</evidence>
<proteinExistence type="predicted"/>
<dbReference type="SUPFAM" id="SSF54736">
    <property type="entry name" value="ClpS-like"/>
    <property type="match status" value="1"/>
</dbReference>
<dbReference type="GO" id="GO:0030163">
    <property type="term" value="P:protein catabolic process"/>
    <property type="evidence" value="ECO:0007669"/>
    <property type="project" value="InterPro"/>
</dbReference>
<dbReference type="GO" id="GO:0006508">
    <property type="term" value="P:proteolysis"/>
    <property type="evidence" value="ECO:0007669"/>
    <property type="project" value="UniProtKB-KW"/>
</dbReference>
<reference evidence="2 3" key="1">
    <citation type="submission" date="2016-09" db="EMBL/GenBank/DDBJ databases">
        <title>Genome-resolved meta-omics ties microbial dynamics to process performance in biotechnology for thiocyanate degradation.</title>
        <authorList>
            <person name="Kantor R.S."/>
            <person name="Huddy R.J."/>
            <person name="Iyer R."/>
            <person name="Thomas B.C."/>
            <person name="Brown C.T."/>
            <person name="Anantharaman K."/>
            <person name="Tringe S."/>
            <person name="Hettich R.L."/>
            <person name="Harrison S.T."/>
            <person name="Banfield J.F."/>
        </authorList>
    </citation>
    <scope>NUCLEOTIDE SEQUENCE [LARGE SCALE GENOMIC DNA]</scope>
    <source>
        <strain evidence="2">59-99</strain>
    </source>
</reference>
<dbReference type="Pfam" id="PF02617">
    <property type="entry name" value="ClpS"/>
    <property type="match status" value="1"/>
</dbReference>
<keyword evidence="2" id="KW-0378">Hydrolase</keyword>
<accession>A0A1M3KZ36</accession>
<gene>
    <name evidence="2" type="ORF">BGO89_07350</name>
</gene>
<dbReference type="InterPro" id="IPR014719">
    <property type="entry name" value="Ribosomal_bL12_C/ClpS-like"/>
</dbReference>
<dbReference type="GO" id="GO:0008233">
    <property type="term" value="F:peptidase activity"/>
    <property type="evidence" value="ECO:0007669"/>
    <property type="project" value="UniProtKB-KW"/>
</dbReference>
<dbReference type="STRING" id="1895771.BGO89_07350"/>
<protein>
    <submittedName>
        <fullName evidence="2">Clp protease ClpS</fullName>
    </submittedName>
</protein>
<evidence type="ECO:0000313" key="2">
    <source>
        <dbReference type="EMBL" id="OJX57778.1"/>
    </source>
</evidence>
<sequence length="98" mass="11135">MSTDVPFLPFEQGDPSHDEVVEIALPTRVVLYNDDWHTFDEVIEQIIRATSCSYDHAEACTYEVHHHGKSIVFEGDMGDCLRVSSVLEEISLHTQLEC</sequence>
<dbReference type="InterPro" id="IPR003769">
    <property type="entry name" value="ClpS_core"/>
</dbReference>
<evidence type="ECO:0000259" key="1">
    <source>
        <dbReference type="Pfam" id="PF02617"/>
    </source>
</evidence>
<feature type="domain" description="Adaptor protein ClpS core" evidence="1">
    <location>
        <begin position="28"/>
        <end position="84"/>
    </location>
</feature>
<dbReference type="Proteomes" id="UP000184233">
    <property type="component" value="Unassembled WGS sequence"/>
</dbReference>
<dbReference type="EMBL" id="MKVH01000021">
    <property type="protein sequence ID" value="OJX57778.1"/>
    <property type="molecule type" value="Genomic_DNA"/>
</dbReference>
<name>A0A1M3KZ36_9BACT</name>
<keyword evidence="2" id="KW-0645">Protease</keyword>
<comment type="caution">
    <text evidence="2">The sequence shown here is derived from an EMBL/GenBank/DDBJ whole genome shotgun (WGS) entry which is preliminary data.</text>
</comment>